<protein>
    <submittedName>
        <fullName evidence="2">Uracil-DNA glycosylase-like protein</fullName>
    </submittedName>
</protein>
<dbReference type="EMBL" id="KZ155806">
    <property type="protein sequence ID" value="OUS44690.1"/>
    <property type="molecule type" value="Genomic_DNA"/>
</dbReference>
<gene>
    <name evidence="2" type="ORF">BE221DRAFT_148287</name>
</gene>
<dbReference type="SUPFAM" id="SSF53474">
    <property type="entry name" value="alpha/beta-Hydrolases"/>
    <property type="match status" value="1"/>
</dbReference>
<dbReference type="CDD" id="cd10033">
    <property type="entry name" value="UDG_like"/>
    <property type="match status" value="1"/>
</dbReference>
<dbReference type="Gene3D" id="3.40.50.1820">
    <property type="entry name" value="alpha/beta hydrolase"/>
    <property type="match status" value="1"/>
</dbReference>
<name>A0A1Y5I566_OSTTA</name>
<dbReference type="PANTHER" id="PTHR42160">
    <property type="entry name" value="URACIL-DNA GLYCOSYLASE SUPERFAMILY PROTEIN"/>
    <property type="match status" value="1"/>
</dbReference>
<dbReference type="InterPro" id="IPR036895">
    <property type="entry name" value="Uracil-DNA_glycosylase-like_sf"/>
</dbReference>
<feature type="domain" description="Uracil-DNA glycosylase-like" evidence="1">
    <location>
        <begin position="29"/>
        <end position="188"/>
    </location>
</feature>
<dbReference type="Pfam" id="PF03167">
    <property type="entry name" value="UDG"/>
    <property type="match status" value="1"/>
</dbReference>
<dbReference type="InterPro" id="IPR005122">
    <property type="entry name" value="Uracil-DNA_glycosylase-like"/>
</dbReference>
<dbReference type="Gene3D" id="3.40.470.10">
    <property type="entry name" value="Uracil-DNA glycosylase-like domain"/>
    <property type="match status" value="1"/>
</dbReference>
<dbReference type="SUPFAM" id="SSF52141">
    <property type="entry name" value="Uracil-DNA glycosylase-like"/>
    <property type="match status" value="1"/>
</dbReference>
<dbReference type="AlphaFoldDB" id="A0A1Y5I566"/>
<dbReference type="SMART" id="SM00986">
    <property type="entry name" value="UDG"/>
    <property type="match status" value="1"/>
</dbReference>
<proteinExistence type="predicted"/>
<reference evidence="2" key="1">
    <citation type="submission" date="2017-04" db="EMBL/GenBank/DDBJ databases">
        <title>Population genomics of picophytoplankton unveils novel chromosome hypervariability.</title>
        <authorList>
            <consortium name="DOE Joint Genome Institute"/>
            <person name="Blanc-Mathieu R."/>
            <person name="Krasovec M."/>
            <person name="Hebrard M."/>
            <person name="Yau S."/>
            <person name="Desgranges E."/>
            <person name="Martin J."/>
            <person name="Schackwitz W."/>
            <person name="Kuo A."/>
            <person name="Salin G."/>
            <person name="Donnadieu C."/>
            <person name="Desdevises Y."/>
            <person name="Sanchez-Ferandin S."/>
            <person name="Moreau H."/>
            <person name="Rivals E."/>
            <person name="Grigoriev I.V."/>
            <person name="Grimsley N."/>
            <person name="Eyre-Walker A."/>
            <person name="Piganeau G."/>
        </authorList>
    </citation>
    <scope>NUCLEOTIDE SEQUENCE [LARGE SCALE GENOMIC DNA]</scope>
    <source>
        <strain evidence="2">RCC 1115</strain>
    </source>
</reference>
<dbReference type="Proteomes" id="UP000195557">
    <property type="component" value="Unassembled WGS sequence"/>
</dbReference>
<organism evidence="2">
    <name type="scientific">Ostreococcus tauri</name>
    <name type="common">Marine green alga</name>
    <dbReference type="NCBI Taxonomy" id="70448"/>
    <lineage>
        <taxon>Eukaryota</taxon>
        <taxon>Viridiplantae</taxon>
        <taxon>Chlorophyta</taxon>
        <taxon>Mamiellophyceae</taxon>
        <taxon>Mamiellales</taxon>
        <taxon>Bathycoccaceae</taxon>
        <taxon>Ostreococcus</taxon>
    </lineage>
</organism>
<dbReference type="SMART" id="SM00987">
    <property type="entry name" value="UreE_C"/>
    <property type="match status" value="1"/>
</dbReference>
<sequence>MSLHLKTQLEKIRACRLCEGQMDRPPNPILQAHSGARILIASQAPGNKADRSGMPFKDPSGSRLRDWMQISEQDFYDPRRVAILPMGFCFPGYDRNGGDRPPMPICAQTWRTQTLDLLTNTKVTLLIGAHAQAWHLGARRKSSLTETVRCWKEYTSERIFTLPHPSWRNTSWLKRNTWFEQEVLPSLRAETVHEPEHVVVGVHGMNDFANAFHMAAPYWAEHGGLWPDEELMREDLRTAVAVARRAHPDATITVVGISMGAAVAISAFGSDTPPDADRLIASGPGLRGWGAMNPLYRASLWMSAHTNPGWIVRPPARFVRIEPSDNIDMLRETWANPLMLRENRIDQVYGVVSLMETAHDRIADLPVDLPVLISYGANDYVIPPHGVERSANFLPAHVRTVYYEKGYHMLLRDLQAETVHADYLAFMQHPDADLPSRSSEWPFR</sequence>
<dbReference type="GO" id="GO:0019104">
    <property type="term" value="F:DNA N-glycosylase activity"/>
    <property type="evidence" value="ECO:0007669"/>
    <property type="project" value="UniProtKB-ARBA"/>
</dbReference>
<evidence type="ECO:0000259" key="1">
    <source>
        <dbReference type="SMART" id="SM00986"/>
    </source>
</evidence>
<accession>A0A1Y5I566</accession>
<dbReference type="InterPro" id="IPR029058">
    <property type="entry name" value="AB_hydrolase_fold"/>
</dbReference>
<evidence type="ECO:0000313" key="2">
    <source>
        <dbReference type="EMBL" id="OUS44690.1"/>
    </source>
</evidence>
<dbReference type="InterPro" id="IPR022742">
    <property type="entry name" value="Hydrolase_4"/>
</dbReference>
<dbReference type="PANTHER" id="PTHR42160:SF1">
    <property type="entry name" value="URACIL-DNA GLYCOSYLASE SUPERFAMILY PROTEIN"/>
    <property type="match status" value="1"/>
</dbReference>
<dbReference type="Pfam" id="PF12146">
    <property type="entry name" value="Hydrolase_4"/>
    <property type="match status" value="1"/>
</dbReference>
<dbReference type="InterPro" id="IPR047124">
    <property type="entry name" value="HI_0220.2"/>
</dbReference>